<reference evidence="3" key="1">
    <citation type="submission" date="2012-03" db="EMBL/GenBank/DDBJ databases">
        <title>Complete sequence of chromosome of Deinococcus peraridilitoris DSM 19664.</title>
        <authorList>
            <person name="Lucas S."/>
            <person name="Copeland A."/>
            <person name="Lapidus A."/>
            <person name="Glavina del Rio T."/>
            <person name="Dalin E."/>
            <person name="Tice H."/>
            <person name="Bruce D."/>
            <person name="Goodwin L."/>
            <person name="Pitluck S."/>
            <person name="Peters L."/>
            <person name="Mikhailova N."/>
            <person name="Lu M."/>
            <person name="Kyrpides N."/>
            <person name="Mavromatis K."/>
            <person name="Ivanova N."/>
            <person name="Brettin T."/>
            <person name="Detter J.C."/>
            <person name="Han C."/>
            <person name="Larimer F."/>
            <person name="Land M."/>
            <person name="Hauser L."/>
            <person name="Markowitz V."/>
            <person name="Cheng J.-F."/>
            <person name="Hugenholtz P."/>
            <person name="Woyke T."/>
            <person name="Wu D."/>
            <person name="Pukall R."/>
            <person name="Steenblock K."/>
            <person name="Brambilla E."/>
            <person name="Klenk H.-P."/>
            <person name="Eisen J.A."/>
        </authorList>
    </citation>
    <scope>NUCLEOTIDE SEQUENCE [LARGE SCALE GENOMIC DNA]</scope>
    <source>
        <strain evidence="3">DSM 19664 / LMG 22246 / CIP 109416 / KR-200</strain>
    </source>
</reference>
<proteinExistence type="predicted"/>
<keyword evidence="3" id="KW-1185">Reference proteome</keyword>
<gene>
    <name evidence="2" type="ordered locus">Deipe_2096</name>
</gene>
<dbReference type="Proteomes" id="UP000010467">
    <property type="component" value="Chromosome"/>
</dbReference>
<dbReference type="AlphaFoldDB" id="L0A196"/>
<dbReference type="HOGENOM" id="CLU_2971918_0_0_0"/>
<sequence>MNDKYDVPERPEGEPPTPCPSCGNSAPESIYSAMELWYCDECDYAYAHGDPPLYRTTR</sequence>
<feature type="compositionally biased region" description="Basic and acidic residues" evidence="1">
    <location>
        <begin position="1"/>
        <end position="13"/>
    </location>
</feature>
<feature type="region of interest" description="Disordered" evidence="1">
    <location>
        <begin position="1"/>
        <end position="23"/>
    </location>
</feature>
<protein>
    <submittedName>
        <fullName evidence="2">Uncharacterized protein</fullName>
    </submittedName>
</protein>
<dbReference type="KEGG" id="dpd:Deipe_2096"/>
<dbReference type="EMBL" id="CP003382">
    <property type="protein sequence ID" value="AFZ67591.1"/>
    <property type="molecule type" value="Genomic_DNA"/>
</dbReference>
<evidence type="ECO:0000256" key="1">
    <source>
        <dbReference type="SAM" id="MobiDB-lite"/>
    </source>
</evidence>
<organism evidence="2 3">
    <name type="scientific">Deinococcus peraridilitoris (strain DSM 19664 / LMG 22246 / CIP 109416 / KR-200)</name>
    <dbReference type="NCBI Taxonomy" id="937777"/>
    <lineage>
        <taxon>Bacteria</taxon>
        <taxon>Thermotogati</taxon>
        <taxon>Deinococcota</taxon>
        <taxon>Deinococci</taxon>
        <taxon>Deinococcales</taxon>
        <taxon>Deinococcaceae</taxon>
        <taxon>Deinococcus</taxon>
    </lineage>
</organism>
<name>L0A196_DEIPD</name>
<dbReference type="STRING" id="937777.Deipe_2096"/>
<accession>L0A196</accession>
<evidence type="ECO:0000313" key="3">
    <source>
        <dbReference type="Proteomes" id="UP000010467"/>
    </source>
</evidence>
<dbReference type="RefSeq" id="WP_015235896.1">
    <property type="nucleotide sequence ID" value="NC_019793.1"/>
</dbReference>
<dbReference type="SUPFAM" id="SSF57783">
    <property type="entry name" value="Zinc beta-ribbon"/>
    <property type="match status" value="1"/>
</dbReference>
<evidence type="ECO:0000313" key="2">
    <source>
        <dbReference type="EMBL" id="AFZ67591.1"/>
    </source>
</evidence>